<comment type="caution">
    <text evidence="2">The sequence shown here is derived from an EMBL/GenBank/DDBJ whole genome shotgun (WGS) entry which is preliminary data.</text>
</comment>
<keyword evidence="3" id="KW-1185">Reference proteome</keyword>
<dbReference type="EMBL" id="BAAABX010000037">
    <property type="protein sequence ID" value="GAA0409751.1"/>
    <property type="molecule type" value="Genomic_DNA"/>
</dbReference>
<protein>
    <submittedName>
        <fullName evidence="2">Uncharacterized protein</fullName>
    </submittedName>
</protein>
<accession>A0ABN0YTH1</accession>
<sequence length="70" mass="7399">MEPDTGEGSPTEPFRHEATGQLGHEGFTLVRVYIGGTLVGFGFPGTPELGSELIGRISEPARSTDRLVGN</sequence>
<feature type="region of interest" description="Disordered" evidence="1">
    <location>
        <begin position="1"/>
        <end position="21"/>
    </location>
</feature>
<evidence type="ECO:0000313" key="2">
    <source>
        <dbReference type="EMBL" id="GAA0409751.1"/>
    </source>
</evidence>
<organism evidence="2 3">
    <name type="scientific">Streptomyces luteireticuli</name>
    <dbReference type="NCBI Taxonomy" id="173858"/>
    <lineage>
        <taxon>Bacteria</taxon>
        <taxon>Bacillati</taxon>
        <taxon>Actinomycetota</taxon>
        <taxon>Actinomycetes</taxon>
        <taxon>Kitasatosporales</taxon>
        <taxon>Streptomycetaceae</taxon>
        <taxon>Streptomyces</taxon>
    </lineage>
</organism>
<name>A0ABN0YTH1_9ACTN</name>
<reference evidence="2 3" key="1">
    <citation type="journal article" date="2019" name="Int. J. Syst. Evol. Microbiol.">
        <title>The Global Catalogue of Microorganisms (GCM) 10K type strain sequencing project: providing services to taxonomists for standard genome sequencing and annotation.</title>
        <authorList>
            <consortium name="The Broad Institute Genomics Platform"/>
            <consortium name="The Broad Institute Genome Sequencing Center for Infectious Disease"/>
            <person name="Wu L."/>
            <person name="Ma J."/>
        </authorList>
    </citation>
    <scope>NUCLEOTIDE SEQUENCE [LARGE SCALE GENOMIC DNA]</scope>
    <source>
        <strain evidence="2 3">JCM 4788</strain>
    </source>
</reference>
<dbReference type="Proteomes" id="UP001500879">
    <property type="component" value="Unassembled WGS sequence"/>
</dbReference>
<evidence type="ECO:0000313" key="3">
    <source>
        <dbReference type="Proteomes" id="UP001500879"/>
    </source>
</evidence>
<evidence type="ECO:0000256" key="1">
    <source>
        <dbReference type="SAM" id="MobiDB-lite"/>
    </source>
</evidence>
<proteinExistence type="predicted"/>
<gene>
    <name evidence="2" type="ORF">GCM10010357_33540</name>
</gene>